<dbReference type="Gene3D" id="1.20.120.160">
    <property type="entry name" value="HPT domain"/>
    <property type="match status" value="1"/>
</dbReference>
<gene>
    <name evidence="2" type="ORF">F3S47_14680</name>
</gene>
<evidence type="ECO:0008006" key="4">
    <source>
        <dbReference type="Google" id="ProtNLM"/>
    </source>
</evidence>
<dbReference type="Proteomes" id="UP000326554">
    <property type="component" value="Unassembled WGS sequence"/>
</dbReference>
<sequence length="137" mass="14696">MTTQPKDTVQEGPGAVAPAALAPREPVQFDTRPLVRLFAERGETAAEEAVCTRLEEISLRLRRLERAFASHDLARIALSAERLGELAGAIGLTSVRAVARHVAEAARSGDGAALAATLARLTRVTDRSLAEIWDLED</sequence>
<name>A0A5J5GFZ0_9RHOB</name>
<dbReference type="SUPFAM" id="SSF47226">
    <property type="entry name" value="Histidine-containing phosphotransfer domain, HPT domain"/>
    <property type="match status" value="1"/>
</dbReference>
<keyword evidence="3" id="KW-1185">Reference proteome</keyword>
<feature type="region of interest" description="Disordered" evidence="1">
    <location>
        <begin position="1"/>
        <end position="21"/>
    </location>
</feature>
<dbReference type="AlphaFoldDB" id="A0A5J5GFZ0"/>
<proteinExistence type="predicted"/>
<dbReference type="GO" id="GO:0000160">
    <property type="term" value="P:phosphorelay signal transduction system"/>
    <property type="evidence" value="ECO:0007669"/>
    <property type="project" value="InterPro"/>
</dbReference>
<accession>A0A5J5GFZ0</accession>
<reference evidence="2 3" key="1">
    <citation type="submission" date="2019-09" db="EMBL/GenBank/DDBJ databases">
        <authorList>
            <person name="Park J.-S."/>
            <person name="Choi H.-J."/>
        </authorList>
    </citation>
    <scope>NUCLEOTIDE SEQUENCE [LARGE SCALE GENOMIC DNA]</scope>
    <source>
        <strain evidence="2 3">176SS1-4</strain>
    </source>
</reference>
<comment type="caution">
    <text evidence="2">The sequence shown here is derived from an EMBL/GenBank/DDBJ whole genome shotgun (WGS) entry which is preliminary data.</text>
</comment>
<evidence type="ECO:0000313" key="3">
    <source>
        <dbReference type="Proteomes" id="UP000326554"/>
    </source>
</evidence>
<dbReference type="RefSeq" id="WP_150446026.1">
    <property type="nucleotide sequence ID" value="NZ_VYQE01000004.1"/>
</dbReference>
<evidence type="ECO:0000256" key="1">
    <source>
        <dbReference type="SAM" id="MobiDB-lite"/>
    </source>
</evidence>
<dbReference type="EMBL" id="VYQE01000004">
    <property type="protein sequence ID" value="KAA9007007.1"/>
    <property type="molecule type" value="Genomic_DNA"/>
</dbReference>
<feature type="compositionally biased region" description="Low complexity" evidence="1">
    <location>
        <begin position="11"/>
        <end position="21"/>
    </location>
</feature>
<evidence type="ECO:0000313" key="2">
    <source>
        <dbReference type="EMBL" id="KAA9007007.1"/>
    </source>
</evidence>
<organism evidence="2 3">
    <name type="scientific">Histidinibacterium aquaticum</name>
    <dbReference type="NCBI Taxonomy" id="2613962"/>
    <lineage>
        <taxon>Bacteria</taxon>
        <taxon>Pseudomonadati</taxon>
        <taxon>Pseudomonadota</taxon>
        <taxon>Alphaproteobacteria</taxon>
        <taxon>Rhodobacterales</taxon>
        <taxon>Paracoccaceae</taxon>
        <taxon>Histidinibacterium</taxon>
    </lineage>
</organism>
<dbReference type="InterPro" id="IPR036641">
    <property type="entry name" value="HPT_dom_sf"/>
</dbReference>
<protein>
    <recommendedName>
        <fullName evidence="4">Hpt domain-containing protein</fullName>
    </recommendedName>
</protein>